<evidence type="ECO:0000313" key="13">
    <source>
        <dbReference type="Proteomes" id="UP001518680"/>
    </source>
</evidence>
<evidence type="ECO:0000313" key="11">
    <source>
        <dbReference type="EMBL" id="RMB62603.1"/>
    </source>
</evidence>
<dbReference type="InterPro" id="IPR014729">
    <property type="entry name" value="Rossmann-like_a/b/a_fold"/>
</dbReference>
<dbReference type="PANTHER" id="PTHR21299">
    <property type="entry name" value="CYTIDYLATE KINASE/PANTOATE-BETA-ALANINE LIGASE"/>
    <property type="match status" value="1"/>
</dbReference>
<dbReference type="GO" id="GO:0005829">
    <property type="term" value="C:cytosol"/>
    <property type="evidence" value="ECO:0007669"/>
    <property type="project" value="TreeGrafter"/>
</dbReference>
<dbReference type="InterPro" id="IPR042176">
    <property type="entry name" value="Pantoate_ligase_C"/>
</dbReference>
<name>A0A3M0GLT5_9CORY</name>
<comment type="similarity">
    <text evidence="2">Belongs to the pantothenate synthetase family.</text>
</comment>
<dbReference type="Proteomes" id="UP001518680">
    <property type="component" value="Unassembled WGS sequence"/>
</dbReference>
<dbReference type="InterPro" id="IPR003721">
    <property type="entry name" value="Pantoate_ligase"/>
</dbReference>
<dbReference type="Gene3D" id="3.40.50.620">
    <property type="entry name" value="HUPs"/>
    <property type="match status" value="1"/>
</dbReference>
<comment type="caution">
    <text evidence="11">The sequence shown here is derived from an EMBL/GenBank/DDBJ whole genome shotgun (WGS) entry which is preliminary data.</text>
</comment>
<dbReference type="SUPFAM" id="SSF52374">
    <property type="entry name" value="Nucleotidylyl transferase"/>
    <property type="match status" value="1"/>
</dbReference>
<keyword evidence="13" id="KW-1185">Reference proteome</keyword>
<sequence>MSLKMGQATVVSEVDRIRMVGSALRKTGRPVAFVPLTTGVHAGHIALVRAARRIRGAVTVVALQEPSAADVDLLRAEGVDIIWDYTPEKLWPNGRRITIAARSSAGERDAAGSLVEKDAPGTTPKPAGLEPDLSGELTLYLTLMMALSPTDVLIGEKDYELLLAIHHAVQDVHLGVRVQGVPAVRMPNGVVMSLRNMRVPEDKREDVAALSAALTAGAHAAQAGADRVRAVAAGVLEAAGVEPEYLEVRGRDLGEPPAEGDARLLVAATIGGVRLIDNVGLPLGIGFTNIEQHEAKAELAREKQREYDQSLKD</sequence>
<dbReference type="GeneID" id="92747013"/>
<comment type="catalytic activity">
    <reaction evidence="8">
        <text>(R)-pantoate + beta-alanine + ATP = (R)-pantothenate + AMP + diphosphate + H(+)</text>
        <dbReference type="Rhea" id="RHEA:10912"/>
        <dbReference type="ChEBI" id="CHEBI:15378"/>
        <dbReference type="ChEBI" id="CHEBI:15980"/>
        <dbReference type="ChEBI" id="CHEBI:29032"/>
        <dbReference type="ChEBI" id="CHEBI:30616"/>
        <dbReference type="ChEBI" id="CHEBI:33019"/>
        <dbReference type="ChEBI" id="CHEBI:57966"/>
        <dbReference type="ChEBI" id="CHEBI:456215"/>
        <dbReference type="EC" id="6.3.2.1"/>
    </reaction>
</comment>
<dbReference type="EMBL" id="REGC01000004">
    <property type="protein sequence ID" value="RMB62603.1"/>
    <property type="molecule type" value="Genomic_DNA"/>
</dbReference>
<dbReference type="Pfam" id="PF02569">
    <property type="entry name" value="Pantoate_ligase"/>
    <property type="match status" value="2"/>
</dbReference>
<feature type="compositionally biased region" description="Basic and acidic residues" evidence="9">
    <location>
        <begin position="108"/>
        <end position="119"/>
    </location>
</feature>
<feature type="region of interest" description="Disordered" evidence="9">
    <location>
        <begin position="108"/>
        <end position="129"/>
    </location>
</feature>
<dbReference type="Gene3D" id="3.30.1300.10">
    <property type="entry name" value="Pantoate-beta-alanine ligase, C-terminal domain"/>
    <property type="match status" value="1"/>
</dbReference>
<evidence type="ECO:0000313" key="10">
    <source>
        <dbReference type="EMBL" id="MBM0244378.1"/>
    </source>
</evidence>
<dbReference type="Proteomes" id="UP000270649">
    <property type="component" value="Unassembled WGS sequence"/>
</dbReference>
<keyword evidence="4 11" id="KW-0436">Ligase</keyword>
<evidence type="ECO:0000256" key="1">
    <source>
        <dbReference type="ARBA" id="ARBA00004990"/>
    </source>
</evidence>
<evidence type="ECO:0000256" key="5">
    <source>
        <dbReference type="ARBA" id="ARBA00022655"/>
    </source>
</evidence>
<keyword evidence="7" id="KW-0067">ATP-binding</keyword>
<dbReference type="GO" id="GO:0004592">
    <property type="term" value="F:pantoate-beta-alanine ligase activity"/>
    <property type="evidence" value="ECO:0007669"/>
    <property type="project" value="UniProtKB-EC"/>
</dbReference>
<dbReference type="EC" id="6.3.2.1" evidence="3"/>
<protein>
    <recommendedName>
        <fullName evidence="3">pantoate--beta-alanine ligase (AMP-forming)</fullName>
        <ecNumber evidence="3">6.3.2.1</ecNumber>
    </recommendedName>
</protein>
<evidence type="ECO:0000256" key="8">
    <source>
        <dbReference type="ARBA" id="ARBA00048258"/>
    </source>
</evidence>
<comment type="pathway">
    <text evidence="1">Cofactor biosynthesis; (R)-pantothenate biosynthesis; (R)-pantothenate from (R)-pantoate and beta-alanine: step 1/1.</text>
</comment>
<organism evidence="11 12">
    <name type="scientific">Corynebacterium macginleyi</name>
    <dbReference type="NCBI Taxonomy" id="38290"/>
    <lineage>
        <taxon>Bacteria</taxon>
        <taxon>Bacillati</taxon>
        <taxon>Actinomycetota</taxon>
        <taxon>Actinomycetes</taxon>
        <taxon>Mycobacteriales</taxon>
        <taxon>Corynebacteriaceae</taxon>
        <taxon>Corynebacterium</taxon>
    </lineage>
</organism>
<reference evidence="11 12" key="1">
    <citation type="submission" date="2018-10" db="EMBL/GenBank/DDBJ databases">
        <title>Corynebacterium macginleyi genome sequencing and assembly of the type strain and two clinical samples.</title>
        <authorList>
            <person name="Bernier A.-M."/>
            <person name="Bernard K."/>
        </authorList>
    </citation>
    <scope>NUCLEOTIDE SEQUENCE [LARGE SCALE GENOMIC DNA]</scope>
    <source>
        <strain evidence="11 12">NML 120205</strain>
    </source>
</reference>
<keyword evidence="6" id="KW-0547">Nucleotide-binding</keyword>
<gene>
    <name evidence="11" type="ORF">D9543_04640</name>
    <name evidence="10" type="ORF">GWO63_008950</name>
</gene>
<dbReference type="RefSeq" id="WP_121911509.1">
    <property type="nucleotide sequence ID" value="NZ_CP068292.1"/>
</dbReference>
<dbReference type="GO" id="GO:0015940">
    <property type="term" value="P:pantothenate biosynthetic process"/>
    <property type="evidence" value="ECO:0007669"/>
    <property type="project" value="UniProtKB-UniPathway"/>
</dbReference>
<evidence type="ECO:0000256" key="6">
    <source>
        <dbReference type="ARBA" id="ARBA00022741"/>
    </source>
</evidence>
<reference evidence="10 13" key="2">
    <citation type="submission" date="2021-01" db="EMBL/GenBank/DDBJ databases">
        <title>Complete genome sequences of Corynebacterium macginleyi strains isolated from infectious keratitis.</title>
        <authorList>
            <person name="Sagerfors S."/>
            <person name="Poehlein A."/>
            <person name="Soderquist B."/>
            <person name="Bruggemann H."/>
        </authorList>
    </citation>
    <scope>NUCLEOTIDE SEQUENCE [LARGE SCALE GENOMIC DNA]</scope>
    <source>
        <strain evidence="10 13">12T220</strain>
    </source>
</reference>
<evidence type="ECO:0000256" key="3">
    <source>
        <dbReference type="ARBA" id="ARBA00012219"/>
    </source>
</evidence>
<dbReference type="UniPathway" id="UPA00028">
    <property type="reaction ID" value="UER00005"/>
</dbReference>
<evidence type="ECO:0000256" key="4">
    <source>
        <dbReference type="ARBA" id="ARBA00022598"/>
    </source>
</evidence>
<dbReference type="AlphaFoldDB" id="A0A3M0GLT5"/>
<accession>A0A3M0GLT5</accession>
<evidence type="ECO:0000313" key="12">
    <source>
        <dbReference type="Proteomes" id="UP000270649"/>
    </source>
</evidence>
<dbReference type="EMBL" id="JAACBX020000002">
    <property type="protein sequence ID" value="MBM0244378.1"/>
    <property type="molecule type" value="Genomic_DNA"/>
</dbReference>
<dbReference type="OrthoDB" id="9773087at2"/>
<evidence type="ECO:0000256" key="9">
    <source>
        <dbReference type="SAM" id="MobiDB-lite"/>
    </source>
</evidence>
<keyword evidence="5" id="KW-0566">Pantothenate biosynthesis</keyword>
<evidence type="ECO:0000256" key="7">
    <source>
        <dbReference type="ARBA" id="ARBA00022840"/>
    </source>
</evidence>
<dbReference type="GO" id="GO:0005524">
    <property type="term" value="F:ATP binding"/>
    <property type="evidence" value="ECO:0007669"/>
    <property type="project" value="UniProtKB-KW"/>
</dbReference>
<proteinExistence type="inferred from homology"/>
<evidence type="ECO:0000256" key="2">
    <source>
        <dbReference type="ARBA" id="ARBA00009256"/>
    </source>
</evidence>
<dbReference type="PANTHER" id="PTHR21299:SF1">
    <property type="entry name" value="PANTOATE--BETA-ALANINE LIGASE"/>
    <property type="match status" value="1"/>
</dbReference>